<feature type="domain" description="Transposase zinc-ribbon" evidence="2">
    <location>
        <begin position="22"/>
        <end position="67"/>
    </location>
</feature>
<reference evidence="3 4" key="1">
    <citation type="submission" date="2019-07" db="EMBL/GenBank/DDBJ databases">
        <authorList>
            <person name="Kim J."/>
        </authorList>
    </citation>
    <scope>NUCLEOTIDE SEQUENCE [LARGE SCALE GENOMIC DNA]</scope>
    <source>
        <strain evidence="3 4">G13</strain>
    </source>
</reference>
<evidence type="ECO:0000256" key="1">
    <source>
        <dbReference type="SAM" id="MobiDB-lite"/>
    </source>
</evidence>
<dbReference type="Proteomes" id="UP000316330">
    <property type="component" value="Unassembled WGS sequence"/>
</dbReference>
<feature type="compositionally biased region" description="Basic and acidic residues" evidence="1">
    <location>
        <begin position="225"/>
        <end position="234"/>
    </location>
</feature>
<feature type="region of interest" description="Disordered" evidence="1">
    <location>
        <begin position="222"/>
        <end position="243"/>
    </location>
</feature>
<evidence type="ECO:0000313" key="3">
    <source>
        <dbReference type="EMBL" id="TVY00433.1"/>
    </source>
</evidence>
<dbReference type="OrthoDB" id="9769409at2"/>
<accession>A0A559JKM7</accession>
<comment type="caution">
    <text evidence="3">The sequence shown here is derived from an EMBL/GenBank/DDBJ whole genome shotgun (WGS) entry which is preliminary data.</text>
</comment>
<keyword evidence="4" id="KW-1185">Reference proteome</keyword>
<dbReference type="AlphaFoldDB" id="A0A559JKM7"/>
<name>A0A559JKM7_9BACL</name>
<proteinExistence type="predicted"/>
<gene>
    <name evidence="3" type="ORF">FPZ45_10390</name>
</gene>
<dbReference type="InterPro" id="IPR024442">
    <property type="entry name" value="Transposase_Zn_ribbon"/>
</dbReference>
<protein>
    <submittedName>
        <fullName evidence="3">Transposase</fullName>
    </submittedName>
</protein>
<dbReference type="EMBL" id="VNJJ01000005">
    <property type="protein sequence ID" value="TVY00433.1"/>
    <property type="molecule type" value="Genomic_DNA"/>
</dbReference>
<evidence type="ECO:0000313" key="4">
    <source>
        <dbReference type="Proteomes" id="UP000316330"/>
    </source>
</evidence>
<organism evidence="3 4">
    <name type="scientific">Cohnella terricola</name>
    <dbReference type="NCBI Taxonomy" id="1289167"/>
    <lineage>
        <taxon>Bacteria</taxon>
        <taxon>Bacillati</taxon>
        <taxon>Bacillota</taxon>
        <taxon>Bacilli</taxon>
        <taxon>Bacillales</taxon>
        <taxon>Paenibacillaceae</taxon>
        <taxon>Cohnella</taxon>
    </lineage>
</organism>
<sequence>MYSMKRRGQCMMSVRKFMEAFPDEQACRDYLFQVRWPRGFICTKCGECKFSVIKKRHLFECSNCKTQTSITSNTVMHRTKLPLQYWLFAFYWVASGERCSARKIAKTLKLQYRTALRLLNKVRHAMFRSEYTTMFEFWRSDKYQPGKSHNIVRQARISLLKKARAFIRKHYGRIPKWRREKYYYEYRFRNNNEHDPAGALIKLINSGCSTIYSLNEYGRLRERKQKPPAEDRSSSLRPMSHCG</sequence>
<dbReference type="Pfam" id="PF12760">
    <property type="entry name" value="Zn_ribbon_IS1595"/>
    <property type="match status" value="1"/>
</dbReference>
<evidence type="ECO:0000259" key="2">
    <source>
        <dbReference type="Pfam" id="PF12760"/>
    </source>
</evidence>